<sequence length="200" mass="23778">MNLLYTAFSIASYIWLFDSKEKIFQFICDELMQLDICRAVIIIDECTEYYRIKDSRVLECEFLKYHPKTFSFVEKEMLISSPIMANSAIYVFLWKSDEEILQIFQDLFQVVRLACENLEFRKKREEIILVLKEILKHFQFLADKLRNPLAVIFGAIEVKDEIGADRAFFLVKEGAERIERILEELSDCETRFRNISRTIL</sequence>
<evidence type="ECO:0008006" key="2">
    <source>
        <dbReference type="Google" id="ProtNLM"/>
    </source>
</evidence>
<name>A0A7J2TKI3_ARCFL</name>
<dbReference type="AlphaFoldDB" id="A0A7J2TKI3"/>
<dbReference type="EMBL" id="DSLA01000129">
    <property type="protein sequence ID" value="HEH36065.1"/>
    <property type="molecule type" value="Genomic_DNA"/>
</dbReference>
<evidence type="ECO:0000313" key="1">
    <source>
        <dbReference type="EMBL" id="HEH36065.1"/>
    </source>
</evidence>
<protein>
    <recommendedName>
        <fullName evidence="2">Signal transduction histidine kinase dimerisation/phosphoacceptor domain-containing protein</fullName>
    </recommendedName>
</protein>
<comment type="caution">
    <text evidence="1">The sequence shown here is derived from an EMBL/GenBank/DDBJ whole genome shotgun (WGS) entry which is preliminary data.</text>
</comment>
<proteinExistence type="predicted"/>
<accession>A0A7J2TKI3</accession>
<organism evidence="1">
    <name type="scientific">Archaeoglobus fulgidus</name>
    <dbReference type="NCBI Taxonomy" id="2234"/>
    <lineage>
        <taxon>Archaea</taxon>
        <taxon>Methanobacteriati</taxon>
        <taxon>Methanobacteriota</taxon>
        <taxon>Archaeoglobi</taxon>
        <taxon>Archaeoglobales</taxon>
        <taxon>Archaeoglobaceae</taxon>
        <taxon>Archaeoglobus</taxon>
    </lineage>
</organism>
<reference evidence="1" key="1">
    <citation type="journal article" date="2020" name="mSystems">
        <title>Genome- and Community-Level Interaction Insights into Carbon Utilization and Element Cycling Functions of Hydrothermarchaeota in Hydrothermal Sediment.</title>
        <authorList>
            <person name="Zhou Z."/>
            <person name="Liu Y."/>
            <person name="Xu W."/>
            <person name="Pan J."/>
            <person name="Luo Z.H."/>
            <person name="Li M."/>
        </authorList>
    </citation>
    <scope>NUCLEOTIDE SEQUENCE [LARGE SCALE GENOMIC DNA]</scope>
    <source>
        <strain evidence="1">SpSt-26</strain>
    </source>
</reference>
<gene>
    <name evidence="1" type="ORF">ENP88_08055</name>
</gene>